<feature type="transmembrane region" description="Helical" evidence="1">
    <location>
        <begin position="92"/>
        <end position="110"/>
    </location>
</feature>
<keyword evidence="1" id="KW-0812">Transmembrane</keyword>
<evidence type="ECO:0000256" key="1">
    <source>
        <dbReference type="SAM" id="Phobius"/>
    </source>
</evidence>
<protein>
    <submittedName>
        <fullName evidence="2">DUF2752 domain-containing protein</fullName>
    </submittedName>
</protein>
<organism evidence="2 3">
    <name type="scientific">Pedobacter frigiditerrae</name>
    <dbReference type="NCBI Taxonomy" id="2530452"/>
    <lineage>
        <taxon>Bacteria</taxon>
        <taxon>Pseudomonadati</taxon>
        <taxon>Bacteroidota</taxon>
        <taxon>Sphingobacteriia</taxon>
        <taxon>Sphingobacteriales</taxon>
        <taxon>Sphingobacteriaceae</taxon>
        <taxon>Pedobacter</taxon>
    </lineage>
</organism>
<dbReference type="EMBL" id="SJSK01000001">
    <property type="protein sequence ID" value="TCC94563.1"/>
    <property type="molecule type" value="Genomic_DNA"/>
</dbReference>
<proteinExistence type="predicted"/>
<feature type="transmembrane region" description="Helical" evidence="1">
    <location>
        <begin position="61"/>
        <end position="80"/>
    </location>
</feature>
<sequence length="115" mass="13018">MILQLLSIYILSALSFVISKADSFLIPCPFKYLTHLDCPGCGFQRSILALIQGDFEKSFHLYPPAVPFLLGVLIGVSSYVFKWDRNSKILKLVYLAVGFIILTNYIYKVATQQLH</sequence>
<keyword evidence="3" id="KW-1185">Reference proteome</keyword>
<dbReference type="Pfam" id="PF10825">
    <property type="entry name" value="DUF2752"/>
    <property type="match status" value="1"/>
</dbReference>
<accession>A0A4R0N5D9</accession>
<reference evidence="2 3" key="1">
    <citation type="submission" date="2019-02" db="EMBL/GenBank/DDBJ databases">
        <title>Pedobacter sp. RP-1-13 sp. nov., isolated from Arctic soil.</title>
        <authorList>
            <person name="Dahal R.H."/>
        </authorList>
    </citation>
    <scope>NUCLEOTIDE SEQUENCE [LARGE SCALE GENOMIC DNA]</scope>
    <source>
        <strain evidence="2 3">RP-1-13</strain>
    </source>
</reference>
<dbReference type="Proteomes" id="UP000292884">
    <property type="component" value="Unassembled WGS sequence"/>
</dbReference>
<gene>
    <name evidence="2" type="ORF">EZ428_01060</name>
</gene>
<evidence type="ECO:0000313" key="2">
    <source>
        <dbReference type="EMBL" id="TCC94563.1"/>
    </source>
</evidence>
<dbReference type="OrthoDB" id="9815897at2"/>
<keyword evidence="1" id="KW-0472">Membrane</keyword>
<name>A0A4R0N5D9_9SPHI</name>
<dbReference type="AlphaFoldDB" id="A0A4R0N5D9"/>
<keyword evidence="1" id="KW-1133">Transmembrane helix</keyword>
<evidence type="ECO:0000313" key="3">
    <source>
        <dbReference type="Proteomes" id="UP000292884"/>
    </source>
</evidence>
<dbReference type="InterPro" id="IPR021215">
    <property type="entry name" value="DUF2752"/>
</dbReference>
<comment type="caution">
    <text evidence="2">The sequence shown here is derived from an EMBL/GenBank/DDBJ whole genome shotgun (WGS) entry which is preliminary data.</text>
</comment>